<reference evidence="2" key="1">
    <citation type="submission" date="2022-11" db="UniProtKB">
        <authorList>
            <consortium name="WormBaseParasite"/>
        </authorList>
    </citation>
    <scope>IDENTIFICATION</scope>
</reference>
<organism evidence="1 2">
    <name type="scientific">Panagrolaimus sp. PS1159</name>
    <dbReference type="NCBI Taxonomy" id="55785"/>
    <lineage>
        <taxon>Eukaryota</taxon>
        <taxon>Metazoa</taxon>
        <taxon>Ecdysozoa</taxon>
        <taxon>Nematoda</taxon>
        <taxon>Chromadorea</taxon>
        <taxon>Rhabditida</taxon>
        <taxon>Tylenchina</taxon>
        <taxon>Panagrolaimomorpha</taxon>
        <taxon>Panagrolaimoidea</taxon>
        <taxon>Panagrolaimidae</taxon>
        <taxon>Panagrolaimus</taxon>
    </lineage>
</organism>
<evidence type="ECO:0000313" key="2">
    <source>
        <dbReference type="WBParaSite" id="PS1159_v2.g2689.t1"/>
    </source>
</evidence>
<evidence type="ECO:0000313" key="1">
    <source>
        <dbReference type="Proteomes" id="UP000887580"/>
    </source>
</evidence>
<accession>A0AC35G920</accession>
<proteinExistence type="predicted"/>
<name>A0AC35G920_9BILA</name>
<sequence>MYRKRPTDSSESSANTSFRSRLKAGEIKAPATRRPALSSIQPSGGTRAPKSSNRPTNAFSFDDDENDTPDEEDMDVTQPPTSQLNQANNRLQSNLQASVTFDRLVEDEDAEAERNEVNPRVVATASTNIRTQAQTQGPRIDTGGEDAEGFESNIFQRLKELGVEVKTNDKGTYFYLGDMTHAKLIKLIERKWPDVLSKKIMDELKDELKNNPESWSLFTKQSQNINGIQDTMFRALILCQYFQKPVFDLLIDELNSVATKRSSGEEDIKFGQDILLQLRFITQVFDANYLFASIFAKRKIETWNSVLRDELIEILPELFADPSVHFFAAKKLKDFILNGSLPEHKSLQAACLSAIKCFEIDSCKAKDEIYDILSENFMNFHIENLPLVVETLLKLMNKSKGDYLSNFFFHLSKYLDIEKLKRDEELTEETKVDECISQVFFRITEYMRFNLNKTEKELAVFYEMAKIHRVAAKGFKKNEKPVRINVGIDSGDDESDVSMDDEEEEEDIENPNDPDFTLSENGDAEDEKIREFDLIDVMLLFCINEASNNSALVLKELRKQISLSYENVLNLKEVFIQAMGFHSFTEEHAYFSSVLRFAGELVQSPNSTINEFGTIVYKHLFYNLTSDRKTVLTYLSKHLGEIDSETTAALSVLQEIAVERIEILRNFVDDLNGFIEYLSFLSTENIRKLFYVLVSVNFHPPSTRPTQAQIRQKTNGDKFIKRLHHYLTSNISREIIYGVIGLIQYVKILLQKKDGDNNDQEIFDILIKLNNVTKEMRGKVRAEFYIQMSDLLKPMKDLGECEALYKFSDGLTKYVRTKIYKQKPPPPTTNLGIYDKEDFIDASSTCWINLADLVLKDKELTGTICGLLPLLQLVKDFATYRESFLDNSDPLKTEYWSSFMFILEANINLSQISNSTDLTETEHLRRCNVLYVAIEYIRTVMNMFAECRCNNEKVQLWLDKKLNLMALCQTNMKGSISKLGTYALPRISHVNKDELIVKSKDAKKPKSKKKTPEPADESMDEDSRDASVLHGNGNDDSNDASGLGEKFKTFSLRKIDGPKTISSDQLQWYCIPLRLETVTRLLQLKDQKLRLILFLVETFHVILKHTLPVKGKQVPVGFGLGSGAPLPYATMDFGSKESRWNNVAAAIRPLFDILSKTVHAFQNNSTQVYTISNDTMEGFSHLLKFCVMIFSRIFQSREIAIECDHQDTDRTGTLQTRRAAVLSVLNREINVFDSSTHPQGGDMTRNNLDTSVIDGLDVSIGSFIHGRISDVVRSSEPMNNRTEEGNVIEFFLNVANHVSTLESAAAMLTLFKTFDSMEEFHTRRCAILALQYLSKKWKEDDENLDEKHAILIATEYIYFRPDNEKLIGITWLIWHQLLELYPNEVLSRANIEVGSYIDPVDYVAAYKGSVFPCFEKIPQWHRFLFKQFNDNLFKLFKKNGKIPVDMRLVKEWRKHIETFYVLVLAIDNPKFRVHNVLYTLIKEGKRFISFIFSKQSSFGACIRKKETMSKCKADILLSLRAIQSANKLLFYLQANIKDKKTHSLLRLLPELKGAQEKMSREFYDAAAEGGFNDAVEYSFLKCKPFKDDRTEKKTPKKAAAKKPKGDKPAPKKRTKKTTDGPAKKRAKKTGSDAVVIETNFDDSILAFGDSTRNINGTVDVEDESAIDSE</sequence>
<protein>
    <submittedName>
        <fullName evidence="2">Uncharacterized protein</fullName>
    </submittedName>
</protein>
<dbReference type="Proteomes" id="UP000887580">
    <property type="component" value="Unplaced"/>
</dbReference>
<dbReference type="WBParaSite" id="PS1159_v2.g2689.t1">
    <property type="protein sequence ID" value="PS1159_v2.g2689.t1"/>
    <property type="gene ID" value="PS1159_v2.g2689"/>
</dbReference>